<dbReference type="Proteomes" id="UP000095591">
    <property type="component" value="Unassembled WGS sequence"/>
</dbReference>
<dbReference type="PANTHER" id="PTHR33446">
    <property type="entry name" value="PROTEIN TONB-RELATED"/>
    <property type="match status" value="1"/>
</dbReference>
<dbReference type="GO" id="GO:0031992">
    <property type="term" value="F:energy transducer activity"/>
    <property type="evidence" value="ECO:0007669"/>
    <property type="project" value="TreeGrafter"/>
</dbReference>
<protein>
    <submittedName>
        <fullName evidence="14">Energy transducer TonB</fullName>
    </submittedName>
    <submittedName>
        <fullName evidence="12">TonB family C-terminal domain</fullName>
    </submittedName>
    <submittedName>
        <fullName evidence="16">TonB family protein</fullName>
    </submittedName>
</protein>
<evidence type="ECO:0000256" key="5">
    <source>
        <dbReference type="ARBA" id="ARBA00022519"/>
    </source>
</evidence>
<dbReference type="Gene3D" id="3.30.1150.10">
    <property type="match status" value="1"/>
</dbReference>
<accession>A0A173W6I0</accession>
<evidence type="ECO:0000256" key="8">
    <source>
        <dbReference type="ARBA" id="ARBA00022989"/>
    </source>
</evidence>
<evidence type="ECO:0000256" key="1">
    <source>
        <dbReference type="ARBA" id="ARBA00004383"/>
    </source>
</evidence>
<evidence type="ECO:0000313" key="18">
    <source>
        <dbReference type="EMBL" id="MSB71861.1"/>
    </source>
</evidence>
<dbReference type="EMBL" id="WKMC01000002">
    <property type="protein sequence ID" value="MRZ49782.1"/>
    <property type="molecule type" value="Genomic_DNA"/>
</dbReference>
<dbReference type="Proteomes" id="UP000461276">
    <property type="component" value="Unassembled WGS sequence"/>
</dbReference>
<dbReference type="NCBIfam" id="TIGR01352">
    <property type="entry name" value="tonB_Cterm"/>
    <property type="match status" value="1"/>
</dbReference>
<evidence type="ECO:0000313" key="14">
    <source>
        <dbReference type="EMBL" id="MDB9006943.1"/>
    </source>
</evidence>
<keyword evidence="6" id="KW-0812">Transmembrane</keyword>
<sequence>MKKAIMNTMIILFALAMCVGCGQSSEQKEESVPTDVTKAEKQEQVQVEAEDEDTLENGEQVFRVVEVMPKFPGGDAELLKFIAKNVKYPQESQNKGEQGRVICSFVVTKDGTLTNYKVIRGISPALDQEAVRVLQMMPRWTPGTQRGEPVAVKYTVPITFKLQ</sequence>
<dbReference type="Proteomes" id="UP000441358">
    <property type="component" value="Unassembled WGS sequence"/>
</dbReference>
<keyword evidence="3" id="KW-0813">Transport</keyword>
<keyword evidence="7" id="KW-0653">Protein transport</keyword>
<proteinExistence type="inferred from homology"/>
<evidence type="ECO:0000313" key="13">
    <source>
        <dbReference type="EMBL" id="CUN33778.1"/>
    </source>
</evidence>
<dbReference type="GO" id="GO:0098797">
    <property type="term" value="C:plasma membrane protein complex"/>
    <property type="evidence" value="ECO:0007669"/>
    <property type="project" value="TreeGrafter"/>
</dbReference>
<dbReference type="PROSITE" id="PS52015">
    <property type="entry name" value="TONB_CTD"/>
    <property type="match status" value="1"/>
</dbReference>
<evidence type="ECO:0000313" key="15">
    <source>
        <dbReference type="EMBL" id="MRY95145.1"/>
    </source>
</evidence>
<feature type="chain" id="PRO_5014533261" evidence="10">
    <location>
        <begin position="17"/>
        <end position="163"/>
    </location>
</feature>
<gene>
    <name evidence="13" type="ORF">ERS852380_00017</name>
    <name evidence="12" type="ORF">ERS852429_01558</name>
    <name evidence="16" type="ORF">GKD66_05925</name>
    <name evidence="15" type="ORF">GKD67_18290</name>
    <name evidence="17" type="ORF">GKD68_15095</name>
    <name evidence="18" type="ORF">GKD70_00895</name>
    <name evidence="14" type="ORF">PN599_18305</name>
</gene>
<dbReference type="Proteomes" id="UP000095455">
    <property type="component" value="Unassembled WGS sequence"/>
</dbReference>
<feature type="signal peptide" evidence="10">
    <location>
        <begin position="1"/>
        <end position="16"/>
    </location>
</feature>
<dbReference type="EMBL" id="WKMO01000001">
    <property type="protein sequence ID" value="MSB71861.1"/>
    <property type="molecule type" value="Genomic_DNA"/>
</dbReference>
<dbReference type="SUPFAM" id="SSF74653">
    <property type="entry name" value="TolA/TonB C-terminal domain"/>
    <property type="match status" value="1"/>
</dbReference>
<dbReference type="EMBL" id="JAQMPJ010000023">
    <property type="protein sequence ID" value="MDB9006943.1"/>
    <property type="molecule type" value="Genomic_DNA"/>
</dbReference>
<keyword evidence="10" id="KW-0732">Signal</keyword>
<evidence type="ECO:0000313" key="17">
    <source>
        <dbReference type="EMBL" id="MRZ56042.1"/>
    </source>
</evidence>
<dbReference type="FunFam" id="3.30.1150.10:FF:000002">
    <property type="entry name" value="Energy transducer TonB"/>
    <property type="match status" value="1"/>
</dbReference>
<keyword evidence="8" id="KW-1133">Transmembrane helix</keyword>
<reference evidence="21 22" key="2">
    <citation type="journal article" date="2019" name="Nat. Med.">
        <title>A library of human gut bacterial isolates paired with longitudinal multiomics data enables mechanistic microbiome research.</title>
        <authorList>
            <person name="Poyet M."/>
            <person name="Groussin M."/>
            <person name="Gibbons S.M."/>
            <person name="Avila-Pacheco J."/>
            <person name="Jiang X."/>
            <person name="Kearney S.M."/>
            <person name="Perrotta A.R."/>
            <person name="Berdy B."/>
            <person name="Zhao S."/>
            <person name="Lieberman T.D."/>
            <person name="Swanson P.K."/>
            <person name="Smith M."/>
            <person name="Roesemann S."/>
            <person name="Alexander J.E."/>
            <person name="Rich S.A."/>
            <person name="Livny J."/>
            <person name="Vlamakis H."/>
            <person name="Clish C."/>
            <person name="Bullock K."/>
            <person name="Deik A."/>
            <person name="Scott J."/>
            <person name="Pierce K.A."/>
            <person name="Xavier R.J."/>
            <person name="Alm E.J."/>
        </authorList>
    </citation>
    <scope>NUCLEOTIDE SEQUENCE [LARGE SCALE GENOMIC DNA]</scope>
    <source>
        <strain evidence="17 21">BIOML-A2</strain>
        <strain evidence="18 23">BIOML-A20</strain>
        <strain evidence="16 22">BIOML-A32</strain>
        <strain evidence="15 24">BIOML-A9</strain>
    </source>
</reference>
<dbReference type="Pfam" id="PF03544">
    <property type="entry name" value="TonB_C"/>
    <property type="match status" value="1"/>
</dbReference>
<dbReference type="PANTHER" id="PTHR33446:SF2">
    <property type="entry name" value="PROTEIN TONB"/>
    <property type="match status" value="1"/>
</dbReference>
<dbReference type="AlphaFoldDB" id="A0A173W6I0"/>
<evidence type="ECO:0000259" key="11">
    <source>
        <dbReference type="PROSITE" id="PS52015"/>
    </source>
</evidence>
<dbReference type="Proteomes" id="UP000432516">
    <property type="component" value="Unassembled WGS sequence"/>
</dbReference>
<evidence type="ECO:0000256" key="4">
    <source>
        <dbReference type="ARBA" id="ARBA00022475"/>
    </source>
</evidence>
<comment type="subcellular location">
    <subcellularLocation>
        <location evidence="1">Cell inner membrane</location>
        <topology evidence="1">Single-pass membrane protein</topology>
        <orientation evidence="1">Periplasmic side</orientation>
    </subcellularLocation>
</comment>
<dbReference type="OMA" id="ISEAFFC"/>
<dbReference type="Proteomes" id="UP001210126">
    <property type="component" value="Unassembled WGS sequence"/>
</dbReference>
<comment type="similarity">
    <text evidence="2">Belongs to the TonB family.</text>
</comment>
<evidence type="ECO:0000313" key="24">
    <source>
        <dbReference type="Proteomes" id="UP000461276"/>
    </source>
</evidence>
<dbReference type="GO" id="GO:0055085">
    <property type="term" value="P:transmembrane transport"/>
    <property type="evidence" value="ECO:0007669"/>
    <property type="project" value="InterPro"/>
</dbReference>
<dbReference type="Proteomes" id="UP000441609">
    <property type="component" value="Unassembled WGS sequence"/>
</dbReference>
<evidence type="ECO:0000313" key="16">
    <source>
        <dbReference type="EMBL" id="MRZ49782.1"/>
    </source>
</evidence>
<evidence type="ECO:0000256" key="9">
    <source>
        <dbReference type="ARBA" id="ARBA00023136"/>
    </source>
</evidence>
<evidence type="ECO:0000256" key="7">
    <source>
        <dbReference type="ARBA" id="ARBA00022927"/>
    </source>
</evidence>
<evidence type="ECO:0000256" key="10">
    <source>
        <dbReference type="SAM" id="SignalP"/>
    </source>
</evidence>
<dbReference type="EMBL" id="WKMY01000016">
    <property type="protein sequence ID" value="MRY95145.1"/>
    <property type="molecule type" value="Genomic_DNA"/>
</dbReference>
<dbReference type="EMBL" id="CYYK01000001">
    <property type="protein sequence ID" value="CUN33778.1"/>
    <property type="molecule type" value="Genomic_DNA"/>
</dbReference>
<evidence type="ECO:0000313" key="20">
    <source>
        <dbReference type="Proteomes" id="UP000095591"/>
    </source>
</evidence>
<evidence type="ECO:0000313" key="23">
    <source>
        <dbReference type="Proteomes" id="UP000441609"/>
    </source>
</evidence>
<dbReference type="GO" id="GO:0015031">
    <property type="term" value="P:protein transport"/>
    <property type="evidence" value="ECO:0007669"/>
    <property type="project" value="UniProtKB-KW"/>
</dbReference>
<dbReference type="OrthoDB" id="9814002at2"/>
<dbReference type="InterPro" id="IPR037682">
    <property type="entry name" value="TonB_C"/>
</dbReference>
<evidence type="ECO:0000256" key="2">
    <source>
        <dbReference type="ARBA" id="ARBA00006555"/>
    </source>
</evidence>
<evidence type="ECO:0000256" key="3">
    <source>
        <dbReference type="ARBA" id="ARBA00022448"/>
    </source>
</evidence>
<name>A0A173W6I0_PARDI</name>
<evidence type="ECO:0000313" key="19">
    <source>
        <dbReference type="Proteomes" id="UP000095455"/>
    </source>
</evidence>
<dbReference type="RefSeq" id="WP_005859969.1">
    <property type="nucleotide sequence ID" value="NZ_BQOC01000003.1"/>
</dbReference>
<evidence type="ECO:0000256" key="6">
    <source>
        <dbReference type="ARBA" id="ARBA00022692"/>
    </source>
</evidence>
<evidence type="ECO:0000313" key="21">
    <source>
        <dbReference type="Proteomes" id="UP000432516"/>
    </source>
</evidence>
<evidence type="ECO:0000313" key="22">
    <source>
        <dbReference type="Proteomes" id="UP000441358"/>
    </source>
</evidence>
<feature type="domain" description="TonB C-terminal" evidence="11">
    <location>
        <begin position="73"/>
        <end position="163"/>
    </location>
</feature>
<keyword evidence="4" id="KW-1003">Cell membrane</keyword>
<organism evidence="16 22">
    <name type="scientific">Parabacteroides distasonis</name>
    <dbReference type="NCBI Taxonomy" id="823"/>
    <lineage>
        <taxon>Bacteria</taxon>
        <taxon>Pseudomonadati</taxon>
        <taxon>Bacteroidota</taxon>
        <taxon>Bacteroidia</taxon>
        <taxon>Bacteroidales</taxon>
        <taxon>Tannerellaceae</taxon>
        <taxon>Parabacteroides</taxon>
    </lineage>
</organism>
<evidence type="ECO:0000313" key="12">
    <source>
        <dbReference type="EMBL" id="CUN00846.1"/>
    </source>
</evidence>
<dbReference type="InterPro" id="IPR051045">
    <property type="entry name" value="TonB-dependent_transducer"/>
</dbReference>
<dbReference type="EMBL" id="WKNE01000012">
    <property type="protein sequence ID" value="MRZ56042.1"/>
    <property type="molecule type" value="Genomic_DNA"/>
</dbReference>
<dbReference type="EMBL" id="CYXP01000002">
    <property type="protein sequence ID" value="CUN00846.1"/>
    <property type="molecule type" value="Genomic_DNA"/>
</dbReference>
<keyword evidence="5" id="KW-0997">Cell inner membrane</keyword>
<reference evidence="19 20" key="1">
    <citation type="submission" date="2015-09" db="EMBL/GenBank/DDBJ databases">
        <authorList>
            <consortium name="Pathogen Informatics"/>
        </authorList>
    </citation>
    <scope>NUCLEOTIDE SEQUENCE [LARGE SCALE GENOMIC DNA]</scope>
    <source>
        <strain evidence="13 19">2789STDY5608822</strain>
        <strain evidence="12 20">2789STDY5608872</strain>
    </source>
</reference>
<keyword evidence="9" id="KW-0472">Membrane</keyword>
<dbReference type="InterPro" id="IPR006260">
    <property type="entry name" value="TonB/TolA_C"/>
</dbReference>
<reference evidence="14" key="3">
    <citation type="submission" date="2023-01" db="EMBL/GenBank/DDBJ databases">
        <title>Human gut microbiome strain richness.</title>
        <authorList>
            <person name="Chen-Liaw A."/>
        </authorList>
    </citation>
    <scope>NUCLEOTIDE SEQUENCE</scope>
    <source>
        <strain evidence="14">RTP21484st1_E5_RTP21484_190118</strain>
    </source>
</reference>